<feature type="compositionally biased region" description="Basic and acidic residues" evidence="1">
    <location>
        <begin position="92"/>
        <end position="111"/>
    </location>
</feature>
<reference evidence="3" key="2">
    <citation type="submission" date="2020-08" db="EMBL/GenBank/DDBJ databases">
        <authorList>
            <person name="Kikuchi T."/>
        </authorList>
    </citation>
    <scope>NUCLEOTIDE SEQUENCE</scope>
    <source>
        <strain evidence="2">Ka4C1</strain>
    </source>
</reference>
<dbReference type="AlphaFoldDB" id="A0A1I7SVT3"/>
<feature type="compositionally biased region" description="Basic and acidic residues" evidence="1">
    <location>
        <begin position="198"/>
        <end position="212"/>
    </location>
</feature>
<accession>A0A1I7SVT3</accession>
<evidence type="ECO:0000313" key="2">
    <source>
        <dbReference type="EMBL" id="CAD5215901.1"/>
    </source>
</evidence>
<feature type="region of interest" description="Disordered" evidence="1">
    <location>
        <begin position="240"/>
        <end position="296"/>
    </location>
</feature>
<evidence type="ECO:0000256" key="1">
    <source>
        <dbReference type="SAM" id="MobiDB-lite"/>
    </source>
</evidence>
<dbReference type="EMBL" id="CAJFDI010000002">
    <property type="protein sequence ID" value="CAD5215901.1"/>
    <property type="molecule type" value="Genomic_DNA"/>
</dbReference>
<organism evidence="4 6">
    <name type="scientific">Bursaphelenchus xylophilus</name>
    <name type="common">Pinewood nematode worm</name>
    <name type="synonym">Aphelenchoides xylophilus</name>
    <dbReference type="NCBI Taxonomy" id="6326"/>
    <lineage>
        <taxon>Eukaryota</taxon>
        <taxon>Metazoa</taxon>
        <taxon>Ecdysozoa</taxon>
        <taxon>Nematoda</taxon>
        <taxon>Chromadorea</taxon>
        <taxon>Rhabditida</taxon>
        <taxon>Tylenchina</taxon>
        <taxon>Tylenchomorpha</taxon>
        <taxon>Aphelenchoidea</taxon>
        <taxon>Aphelenchoididae</taxon>
        <taxon>Bursaphelenchus</taxon>
    </lineage>
</organism>
<dbReference type="EMBL" id="CAJFCV020000002">
    <property type="protein sequence ID" value="CAG9098233.1"/>
    <property type="molecule type" value="Genomic_DNA"/>
</dbReference>
<feature type="compositionally biased region" description="Basic and acidic residues" evidence="1">
    <location>
        <begin position="158"/>
        <end position="173"/>
    </location>
</feature>
<sequence>MSLESPTGIRPVGFLLLQKMSEKEDDENYDHRRKKVSSPDRHKIQRKNKAGRHGEKVSRVLPVKYPEDDGVKDRHEDERASMIKARKKREKDRRAGKPSARKEDHKQRDQNDYIVPVPAPNKRSKLKPGKIKVRVTSKHKASNKSRPKTPENGLSDKSASEMKDSESPKELPKHPRKVVVADSQMCRLSSRPNSPDPKQQERVPKASKKKVEVKKAAYFNDDDDSVVSNDIKAISVLKEPKEKKHNCPTILVTPFPKPPKPQKDKMAGAQDYPTMDEVLSDWGEEETPKKGKEEKS</sequence>
<proteinExistence type="predicted"/>
<feature type="compositionally biased region" description="Basic and acidic residues" evidence="1">
    <location>
        <begin position="65"/>
        <end position="81"/>
    </location>
</feature>
<dbReference type="Proteomes" id="UP000659654">
    <property type="component" value="Unassembled WGS sequence"/>
</dbReference>
<feature type="compositionally biased region" description="Basic and acidic residues" evidence="1">
    <location>
        <begin position="286"/>
        <end position="296"/>
    </location>
</feature>
<dbReference type="WBParaSite" id="BXY_1716100.1">
    <property type="protein sequence ID" value="BXY_1716100.1"/>
    <property type="gene ID" value="BXY_1716100"/>
</dbReference>
<dbReference type="SMR" id="A0A1I7SVT3"/>
<dbReference type="Proteomes" id="UP000095284">
    <property type="component" value="Unplaced"/>
</dbReference>
<name>A0A1I7SVT3_BURXY</name>
<gene>
    <name evidence="2" type="ORF">BXYJ_LOCUS4261</name>
</gene>
<evidence type="ECO:0000313" key="5">
    <source>
        <dbReference type="Proteomes" id="UP000659654"/>
    </source>
</evidence>
<dbReference type="Proteomes" id="UP000582659">
    <property type="component" value="Unassembled WGS sequence"/>
</dbReference>
<feature type="region of interest" description="Disordered" evidence="1">
    <location>
        <begin position="21"/>
        <end position="212"/>
    </location>
</feature>
<reference evidence="6" key="1">
    <citation type="submission" date="2016-11" db="UniProtKB">
        <authorList>
            <consortium name="WormBaseParasite"/>
        </authorList>
    </citation>
    <scope>IDENTIFICATION</scope>
</reference>
<evidence type="ECO:0000313" key="3">
    <source>
        <dbReference type="EMBL" id="CAG9098233.1"/>
    </source>
</evidence>
<feature type="compositionally biased region" description="Basic residues" evidence="1">
    <location>
        <begin position="122"/>
        <end position="147"/>
    </location>
</feature>
<evidence type="ECO:0000313" key="6">
    <source>
        <dbReference type="WBParaSite" id="BXY_1716100.1"/>
    </source>
</evidence>
<feature type="compositionally biased region" description="Polar residues" evidence="1">
    <location>
        <begin position="186"/>
        <end position="197"/>
    </location>
</feature>
<evidence type="ECO:0000313" key="4">
    <source>
        <dbReference type="Proteomes" id="UP000095284"/>
    </source>
</evidence>
<keyword evidence="5" id="KW-1185">Reference proteome</keyword>
<protein>
    <submittedName>
        <fullName evidence="2">(pine wood nematode) hypothetical protein</fullName>
    </submittedName>
</protein>